<evidence type="ECO:0000313" key="2">
    <source>
        <dbReference type="Proteomes" id="UP000565441"/>
    </source>
</evidence>
<dbReference type="OrthoDB" id="3248728at2759"/>
<sequence>MQRKIPDLTANDANTLLLSLNDFQAALDEDDEDLPSGLIEVLDQFRTKLEVVKHVSFSKVDAIVLLQVNNKAGPLFLVSEKRALAEERGSAEIKGKALSMEVLKNLIELVRLHVAVVTEAGCRALINLTLLRVASAMSTDQIDVNIIPEYPISKTLFPGNHSFEGVVDFLVTKLPGRYTQIQHLTLVLKSPDTIKGPVTSNIFEAKRDNVQAAIPQAVMAAAHKQHGMQVLRGCITSGEQWIFFAFRMTEGGGGFISYSDQYNVGTQFEGLPVTTHPRSPPRLGL</sequence>
<keyword evidence="2" id="KW-1185">Reference proteome</keyword>
<accession>A0A8H5M8Y9</accession>
<protein>
    <submittedName>
        <fullName evidence="1">Uncharacterized protein</fullName>
    </submittedName>
</protein>
<dbReference type="Proteomes" id="UP000565441">
    <property type="component" value="Unassembled WGS sequence"/>
</dbReference>
<evidence type="ECO:0000313" key="1">
    <source>
        <dbReference type="EMBL" id="KAF5385104.1"/>
    </source>
</evidence>
<gene>
    <name evidence="1" type="ORF">D9615_001045</name>
</gene>
<name>A0A8H5M8Y9_9AGAR</name>
<dbReference type="AlphaFoldDB" id="A0A8H5M8Y9"/>
<proteinExistence type="predicted"/>
<dbReference type="EMBL" id="JAACJP010000004">
    <property type="protein sequence ID" value="KAF5385104.1"/>
    <property type="molecule type" value="Genomic_DNA"/>
</dbReference>
<reference evidence="1 2" key="1">
    <citation type="journal article" date="2020" name="ISME J.">
        <title>Uncovering the hidden diversity of litter-decomposition mechanisms in mushroom-forming fungi.</title>
        <authorList>
            <person name="Floudas D."/>
            <person name="Bentzer J."/>
            <person name="Ahren D."/>
            <person name="Johansson T."/>
            <person name="Persson P."/>
            <person name="Tunlid A."/>
        </authorList>
    </citation>
    <scope>NUCLEOTIDE SEQUENCE [LARGE SCALE GENOMIC DNA]</scope>
    <source>
        <strain evidence="1 2">CBS 661.87</strain>
    </source>
</reference>
<organism evidence="1 2">
    <name type="scientific">Tricholomella constricta</name>
    <dbReference type="NCBI Taxonomy" id="117010"/>
    <lineage>
        <taxon>Eukaryota</taxon>
        <taxon>Fungi</taxon>
        <taxon>Dikarya</taxon>
        <taxon>Basidiomycota</taxon>
        <taxon>Agaricomycotina</taxon>
        <taxon>Agaricomycetes</taxon>
        <taxon>Agaricomycetidae</taxon>
        <taxon>Agaricales</taxon>
        <taxon>Tricholomatineae</taxon>
        <taxon>Lyophyllaceae</taxon>
        <taxon>Tricholomella</taxon>
    </lineage>
</organism>
<comment type="caution">
    <text evidence="1">The sequence shown here is derived from an EMBL/GenBank/DDBJ whole genome shotgun (WGS) entry which is preliminary data.</text>
</comment>